<accession>A0ABT3PL08</accession>
<keyword evidence="1" id="KW-0732">Signal</keyword>
<evidence type="ECO:0000313" key="3">
    <source>
        <dbReference type="Proteomes" id="UP001207918"/>
    </source>
</evidence>
<sequence>MKKQIYCTFVGLLVTVLLVSACSDFNSINTNPNAPTEVTSGMLATNLILDISEQSGTKGFLRDDMLAKYIAWNEKLEGYQYNEFGRDSFGGLLILNNVDQMVSFAPNGEVKKSYQALGHFVRAFKFFRMSMYMGDIPYSEAIQGENEEPIYRPSYDTQKEVILGVLNELDQAEQLFAEGTNFEGDPIYGGDVAQWRKLANSFQLHVLINLHKKTGDADLNVAARFQDIVNNRPIFESNADNFQLTYSDQDGQKYPWYKEGNNFLIYPMVSNLLIENLKQLGDRRLFYYTAPSPVQIDQGRAVSDWDAYKGVDVASEFANITAVASSNDYSNINLRYSERPEGEPTFLLSYGQLNFIMAEAAARGWITGTGENYYNEGIRASMEFVADHTPDDSRFHHNMPITDSYISSYIQSSEVAFATTLESQVKQIVIQKYILFYMQSPWNPYFEYRRTGYPAFPINTNSNLNTPTDQIPNRWMYPSDEFDQNRENVQAALDRQFGGEDDVNGKMWILKD</sequence>
<evidence type="ECO:0000313" key="2">
    <source>
        <dbReference type="EMBL" id="MCW9706635.1"/>
    </source>
</evidence>
<gene>
    <name evidence="2" type="ORF">J6I44_07195</name>
</gene>
<dbReference type="EMBL" id="JAGGJA010000004">
    <property type="protein sequence ID" value="MCW9706635.1"/>
    <property type="molecule type" value="Genomic_DNA"/>
</dbReference>
<feature type="signal peptide" evidence="1">
    <location>
        <begin position="1"/>
        <end position="21"/>
    </location>
</feature>
<dbReference type="Pfam" id="PF12771">
    <property type="entry name" value="SusD-like_2"/>
    <property type="match status" value="1"/>
</dbReference>
<feature type="chain" id="PRO_5046979859" evidence="1">
    <location>
        <begin position="22"/>
        <end position="512"/>
    </location>
</feature>
<comment type="caution">
    <text evidence="2">The sequence shown here is derived from an EMBL/GenBank/DDBJ whole genome shotgun (WGS) entry which is preliminary data.</text>
</comment>
<evidence type="ECO:0000256" key="1">
    <source>
        <dbReference type="SAM" id="SignalP"/>
    </source>
</evidence>
<proteinExistence type="predicted"/>
<reference evidence="2 3" key="1">
    <citation type="submission" date="2021-03" db="EMBL/GenBank/DDBJ databases">
        <title>Aliifodinibius sp. nov., a new bacterium isolated from saline soil.</title>
        <authorList>
            <person name="Galisteo C."/>
            <person name="De La Haba R."/>
            <person name="Sanchez-Porro C."/>
            <person name="Ventosa A."/>
        </authorList>
    </citation>
    <scope>NUCLEOTIDE SEQUENCE [LARGE SCALE GENOMIC DNA]</scope>
    <source>
        <strain evidence="2 3">1BSP15-2V2</strain>
    </source>
</reference>
<dbReference type="RefSeq" id="WP_265765362.1">
    <property type="nucleotide sequence ID" value="NZ_JAGGJA010000004.1"/>
</dbReference>
<dbReference type="InterPro" id="IPR041662">
    <property type="entry name" value="SusD-like_2"/>
</dbReference>
<dbReference type="PROSITE" id="PS51257">
    <property type="entry name" value="PROKAR_LIPOPROTEIN"/>
    <property type="match status" value="1"/>
</dbReference>
<name>A0ABT3PL08_9BACT</name>
<dbReference type="SUPFAM" id="SSF48452">
    <property type="entry name" value="TPR-like"/>
    <property type="match status" value="1"/>
</dbReference>
<dbReference type="Proteomes" id="UP001207918">
    <property type="component" value="Unassembled WGS sequence"/>
</dbReference>
<keyword evidence="3" id="KW-1185">Reference proteome</keyword>
<protein>
    <submittedName>
        <fullName evidence="2">SusD/RagB family nutrient-binding outer membrane lipoprotein</fullName>
    </submittedName>
</protein>
<dbReference type="InterPro" id="IPR011990">
    <property type="entry name" value="TPR-like_helical_dom_sf"/>
</dbReference>
<dbReference type="Gene3D" id="1.25.40.390">
    <property type="match status" value="1"/>
</dbReference>
<keyword evidence="2" id="KW-0449">Lipoprotein</keyword>
<organism evidence="2 3">
    <name type="scientific">Fodinibius salsisoli</name>
    <dbReference type="NCBI Taxonomy" id="2820877"/>
    <lineage>
        <taxon>Bacteria</taxon>
        <taxon>Pseudomonadati</taxon>
        <taxon>Balneolota</taxon>
        <taxon>Balneolia</taxon>
        <taxon>Balneolales</taxon>
        <taxon>Balneolaceae</taxon>
        <taxon>Fodinibius</taxon>
    </lineage>
</organism>